<dbReference type="InterPro" id="IPR042188">
    <property type="entry name" value="MmgE/PrpD_sf_2"/>
</dbReference>
<dbReference type="InterPro" id="IPR045336">
    <property type="entry name" value="MmgE_PrpD_N"/>
</dbReference>
<dbReference type="InterPro" id="IPR005656">
    <property type="entry name" value="MmgE_PrpD"/>
</dbReference>
<dbReference type="Gene3D" id="3.30.1330.120">
    <property type="entry name" value="2-methylcitrate dehydratase PrpD"/>
    <property type="match status" value="1"/>
</dbReference>
<evidence type="ECO:0000313" key="4">
    <source>
        <dbReference type="EMBL" id="MDA4844439.1"/>
    </source>
</evidence>
<evidence type="ECO:0000259" key="3">
    <source>
        <dbReference type="Pfam" id="PF19305"/>
    </source>
</evidence>
<dbReference type="PANTHER" id="PTHR16943">
    <property type="entry name" value="2-METHYLCITRATE DEHYDRATASE-RELATED"/>
    <property type="match status" value="1"/>
</dbReference>
<feature type="domain" description="MmgE/PrpD C-terminal" evidence="3">
    <location>
        <begin position="277"/>
        <end position="431"/>
    </location>
</feature>
<feature type="domain" description="MmgE/PrpD N-terminal" evidence="2">
    <location>
        <begin position="17"/>
        <end position="251"/>
    </location>
</feature>
<sequence length="454" mass="48091">MSRTDAPPNRTEQISPRIAEFAVALPAADITESARQIMRLSLLDWATVAICGRDEPVARKLRGLVAGEGGTAEASVIGLDTRLPARAAALSNGTTSHALDYDDTHFIHVGHTSVVVVSAALAAAQKTGANGGAFLDAALIGAETACRIGDWLGRKHYDAGFHQTATAGAFGAAMACARLLGLDATKAQHALGIVSTRASGLKSQFGTMGKPYNAGIAASNGVEAALLADAGFVSRPDGLERQQGFAETHAGAFRDPNTVLAGLGEHFVFEAVQHKFHACCHGLHAMLEALTEMRMQDSPSPDSIAEIVVTTNPQWLRVCNQAEPQTGLEAKFSYRLTAAMALCGIDTGALASFTDAICGDERLVRLRDRVRVETDDRLAETASRVSVTLDSGAVLSREHDLSAPLPMHVREDKIRAKAAKLLGADESAELWRIVCSLHATNLDDFTGFLGRYTI</sequence>
<dbReference type="EMBL" id="JAPJZH010000002">
    <property type="protein sequence ID" value="MDA4844439.1"/>
    <property type="molecule type" value="Genomic_DNA"/>
</dbReference>
<dbReference type="InterPro" id="IPR036148">
    <property type="entry name" value="MmgE/PrpD_sf"/>
</dbReference>
<dbReference type="RefSeq" id="WP_271087969.1">
    <property type="nucleotide sequence ID" value="NZ_JAPJZH010000002.1"/>
</dbReference>
<dbReference type="Gene3D" id="1.10.4100.10">
    <property type="entry name" value="2-methylcitrate dehydratase PrpD"/>
    <property type="match status" value="1"/>
</dbReference>
<dbReference type="InterPro" id="IPR045337">
    <property type="entry name" value="MmgE_PrpD_C"/>
</dbReference>
<dbReference type="Pfam" id="PF19305">
    <property type="entry name" value="MmgE_PrpD_C"/>
    <property type="match status" value="1"/>
</dbReference>
<gene>
    <name evidence="4" type="ORF">OOZ53_03715</name>
</gene>
<dbReference type="Pfam" id="PF03972">
    <property type="entry name" value="MmgE_PrpD_N"/>
    <property type="match status" value="1"/>
</dbReference>
<organism evidence="4 5">
    <name type="scientific">Hoeflea poritis</name>
    <dbReference type="NCBI Taxonomy" id="2993659"/>
    <lineage>
        <taxon>Bacteria</taxon>
        <taxon>Pseudomonadati</taxon>
        <taxon>Pseudomonadota</taxon>
        <taxon>Alphaproteobacteria</taxon>
        <taxon>Hyphomicrobiales</taxon>
        <taxon>Rhizobiaceae</taxon>
        <taxon>Hoeflea</taxon>
    </lineage>
</organism>
<comment type="similarity">
    <text evidence="1">Belongs to the PrpD family.</text>
</comment>
<evidence type="ECO:0000313" key="5">
    <source>
        <dbReference type="Proteomes" id="UP001148313"/>
    </source>
</evidence>
<evidence type="ECO:0000259" key="2">
    <source>
        <dbReference type="Pfam" id="PF03972"/>
    </source>
</evidence>
<proteinExistence type="inferred from homology"/>
<keyword evidence="5" id="KW-1185">Reference proteome</keyword>
<dbReference type="InterPro" id="IPR042183">
    <property type="entry name" value="MmgE/PrpD_sf_1"/>
</dbReference>
<dbReference type="Proteomes" id="UP001148313">
    <property type="component" value="Unassembled WGS sequence"/>
</dbReference>
<comment type="caution">
    <text evidence="4">The sequence shown here is derived from an EMBL/GenBank/DDBJ whole genome shotgun (WGS) entry which is preliminary data.</text>
</comment>
<evidence type="ECO:0000256" key="1">
    <source>
        <dbReference type="ARBA" id="ARBA00006174"/>
    </source>
</evidence>
<protein>
    <submittedName>
        <fullName evidence="4">MmgE/PrpD family protein</fullName>
    </submittedName>
</protein>
<name>A0ABT4VI93_9HYPH</name>
<reference evidence="4" key="1">
    <citation type="submission" date="2022-11" db="EMBL/GenBank/DDBJ databases">
        <title>Hoeflea poritis sp. nov., isolated from scleractinian coral Porites lutea.</title>
        <authorList>
            <person name="Zhang G."/>
            <person name="Wei Q."/>
            <person name="Cai L."/>
        </authorList>
    </citation>
    <scope>NUCLEOTIDE SEQUENCE</scope>
    <source>
        <strain evidence="4">E7-10</strain>
    </source>
</reference>
<dbReference type="SUPFAM" id="SSF103378">
    <property type="entry name" value="2-methylcitrate dehydratase PrpD"/>
    <property type="match status" value="1"/>
</dbReference>
<dbReference type="PANTHER" id="PTHR16943:SF8">
    <property type="entry name" value="2-METHYLCITRATE DEHYDRATASE"/>
    <property type="match status" value="1"/>
</dbReference>
<accession>A0ABT4VI93</accession>